<reference evidence="1 2" key="1">
    <citation type="submission" date="2015-06" db="EMBL/GenBank/DDBJ databases">
        <title>Draft genome sequence of the purine-degrading Clostridium cylindrosporum HC-1 (DSM 605).</title>
        <authorList>
            <person name="Poehlein A."/>
            <person name="Schiel-Bengelsdorf B."/>
            <person name="Bengelsdorf F."/>
            <person name="Daniel R."/>
            <person name="Duerre P."/>
        </authorList>
    </citation>
    <scope>NUCLEOTIDE SEQUENCE [LARGE SCALE GENOMIC DNA]</scope>
    <source>
        <strain evidence="1 2">DSM 605</strain>
    </source>
</reference>
<evidence type="ECO:0000313" key="1">
    <source>
        <dbReference type="EMBL" id="KMT22889.1"/>
    </source>
</evidence>
<accession>A0A0J8DF59</accession>
<dbReference type="Proteomes" id="UP000036756">
    <property type="component" value="Unassembled WGS sequence"/>
</dbReference>
<name>A0A0J8DF59_CLOCY</name>
<dbReference type="EMBL" id="LFVU01000004">
    <property type="protein sequence ID" value="KMT22889.1"/>
    <property type="molecule type" value="Genomic_DNA"/>
</dbReference>
<dbReference type="PATRIC" id="fig|1121307.3.peg.2064"/>
<gene>
    <name evidence="1" type="ORF">CLCY_5c01280</name>
</gene>
<dbReference type="AlphaFoldDB" id="A0A0J8DF59"/>
<comment type="caution">
    <text evidence="1">The sequence shown here is derived from an EMBL/GenBank/DDBJ whole genome shotgun (WGS) entry which is preliminary data.</text>
</comment>
<evidence type="ECO:0000313" key="2">
    <source>
        <dbReference type="Proteomes" id="UP000036756"/>
    </source>
</evidence>
<protein>
    <submittedName>
        <fullName evidence="1">Uncharacterized protein</fullName>
    </submittedName>
</protein>
<proteinExistence type="predicted"/>
<dbReference type="OrthoDB" id="8480699at2"/>
<keyword evidence="2" id="KW-1185">Reference proteome</keyword>
<sequence>MLDNKTFKEMFKIDVPKGVLFYPCSGSDTYEPISLFIDSVDEFHFTDINEEELRLPTLEVKDSKVSSIDGSLNLGAFLRKNLELDLGSLTIPTRGEKHIWTLEGEDSRSIEIYKHFLDGAVTLMSLEDISVFFYRRDTSKIDGSGQWWMGKDLLEILVEKMVDGGIILTDGSDPNPEEWNRPWRSLLYTSEDKESFRYFNREFEYIGEINSDIRKVHAWRVNKY</sequence>
<dbReference type="RefSeq" id="WP_048569619.1">
    <property type="nucleotide sequence ID" value="NZ_LFVU01000004.1"/>
</dbReference>
<organism evidence="1 2">
    <name type="scientific">Clostridium cylindrosporum DSM 605</name>
    <dbReference type="NCBI Taxonomy" id="1121307"/>
    <lineage>
        <taxon>Bacteria</taxon>
        <taxon>Bacillati</taxon>
        <taxon>Bacillota</taxon>
        <taxon>Clostridia</taxon>
        <taxon>Eubacteriales</taxon>
        <taxon>Clostridiaceae</taxon>
        <taxon>Clostridium</taxon>
    </lineage>
</organism>